<reference evidence="3" key="2">
    <citation type="journal article" date="2016" name="Int. J. Syst. Evol. Microbiol.">
        <title>Lawsonella clevelandensis gen. nov., sp. nov., a new member of the suborder Corynebacterineae isolated from human abscesses.</title>
        <authorList>
            <person name="Bell M.E."/>
            <person name="Bernard K.A."/>
            <person name="Harrington S.M."/>
            <person name="Patel N.B."/>
            <person name="Tucker T.A."/>
            <person name="Metcalfe M.G."/>
            <person name="McQuiston J.R."/>
        </authorList>
    </citation>
    <scope>NUCLEOTIDE SEQUENCE</scope>
    <source>
        <strain evidence="3">X1698</strain>
    </source>
</reference>
<dbReference type="Gene3D" id="3.40.50.880">
    <property type="match status" value="1"/>
</dbReference>
<dbReference type="Pfam" id="PF07685">
    <property type="entry name" value="GATase_3"/>
    <property type="match status" value="1"/>
</dbReference>
<dbReference type="STRING" id="1528099.AL705_01070"/>
<name>A0A0M4MWU3_9ACTN</name>
<dbReference type="KEGG" id="cbq:AL705_01070"/>
<evidence type="ECO:0000313" key="3">
    <source>
        <dbReference type="EMBL" id="ALE18543.1"/>
    </source>
</evidence>
<dbReference type="EMBL" id="CP012390">
    <property type="protein sequence ID" value="ALE18543.1"/>
    <property type="molecule type" value="Genomic_DNA"/>
</dbReference>
<dbReference type="InterPro" id="IPR004484">
    <property type="entry name" value="CbiA/CobB_synth"/>
</dbReference>
<feature type="domain" description="CobB/CobQ-like glutamine amidotransferase" evidence="2">
    <location>
        <begin position="121"/>
        <end position="224"/>
    </location>
</feature>
<evidence type="ECO:0000259" key="2">
    <source>
        <dbReference type="Pfam" id="PF07685"/>
    </source>
</evidence>
<proteinExistence type="predicted"/>
<evidence type="ECO:0000313" key="4">
    <source>
        <dbReference type="EMBL" id="VHN99804.1"/>
    </source>
</evidence>
<organism evidence="3 5">
    <name type="scientific">Lawsonella clevelandensis</name>
    <dbReference type="NCBI Taxonomy" id="1528099"/>
    <lineage>
        <taxon>Bacteria</taxon>
        <taxon>Bacillati</taxon>
        <taxon>Actinomycetota</taxon>
        <taxon>Actinomycetes</taxon>
        <taxon>Mycobacteriales</taxon>
        <taxon>Lawsonellaceae</taxon>
        <taxon>Lawsonella</taxon>
    </lineage>
</organism>
<gene>
    <name evidence="4" type="primary">cobB</name>
    <name evidence="3" type="ORF">AL705_01070</name>
    <name evidence="4" type="ORF">LC603019_00223</name>
</gene>
<dbReference type="PATRIC" id="fig|1562462.4.peg.220"/>
<dbReference type="AlphaFoldDB" id="A0A0M4MWU3"/>
<dbReference type="EMBL" id="LR584267">
    <property type="protein sequence ID" value="VHN99804.1"/>
    <property type="molecule type" value="Genomic_DNA"/>
</dbReference>
<dbReference type="SUPFAM" id="SSF52540">
    <property type="entry name" value="P-loop containing nucleoside triphosphate hydrolases"/>
    <property type="match status" value="1"/>
</dbReference>
<evidence type="ECO:0000256" key="1">
    <source>
        <dbReference type="ARBA" id="ARBA00022962"/>
    </source>
</evidence>
<keyword evidence="6" id="KW-1185">Reference proteome</keyword>
<dbReference type="Proteomes" id="UP000068137">
    <property type="component" value="Chromosome"/>
</dbReference>
<dbReference type="InterPro" id="IPR011698">
    <property type="entry name" value="GATase_3"/>
</dbReference>
<reference evidence="3 5" key="1">
    <citation type="journal article" date="2015" name="Genome Announc.">
        <title>Complete Genome Sequences for Two Strains of a Novel Fastidious, Partially Acid-Fast, Gram-Positive Corynebacterineae Bacterium, Derived from Human Clinical Samples.</title>
        <authorList>
            <person name="Nicholson A.C."/>
            <person name="Bell M."/>
            <person name="Humrighouse B.W."/>
            <person name="McQuiston J.R."/>
        </authorList>
    </citation>
    <scope>NUCLEOTIDE SEQUENCE [LARGE SCALE GENOMIC DNA]</scope>
    <source>
        <strain evidence="3 5">X1698</strain>
    </source>
</reference>
<dbReference type="InterPro" id="IPR027417">
    <property type="entry name" value="P-loop_NTPase"/>
</dbReference>
<dbReference type="PANTHER" id="PTHR43873">
    <property type="entry name" value="COBYRINATE A,C-DIAMIDE SYNTHASE"/>
    <property type="match status" value="1"/>
</dbReference>
<protein>
    <submittedName>
        <fullName evidence="4">Hydrogenobyrinate a,c-diamide synthase</fullName>
    </submittedName>
</protein>
<sequence>MVSPVAPGLVIAGMQSHFGKTLVTAGLLRAFRNLYAPNGSVGGFKVGPDYIDPGYHQVASGQPSRNLDPVLCGEDAILPLYRYGAEGHRLALVEGVIGLYDGRMNLAADAPRIPFGSTAHVAQLLIPGGFPEEHLPDLTQNRTLLASIRAAATAGLPIWAECAGLVYLSAALDGTPLAGVLPCHTTFSEQLTMGYREATCTGASWAFRPGEQISGHEFHRTCITAPAARRRLNTAWQ</sequence>
<dbReference type="PANTHER" id="PTHR43873:SF1">
    <property type="entry name" value="COBYRINATE A,C-DIAMIDE SYNTHASE"/>
    <property type="match status" value="1"/>
</dbReference>
<dbReference type="GO" id="GO:0042242">
    <property type="term" value="F:cobyrinic acid a,c-diamide synthase activity"/>
    <property type="evidence" value="ECO:0007669"/>
    <property type="project" value="InterPro"/>
</dbReference>
<evidence type="ECO:0000313" key="6">
    <source>
        <dbReference type="Proteomes" id="UP000324288"/>
    </source>
</evidence>
<dbReference type="PROSITE" id="PS51274">
    <property type="entry name" value="GATASE_COBBQ"/>
    <property type="match status" value="1"/>
</dbReference>
<keyword evidence="1" id="KW-0315">Glutamine amidotransferase</keyword>
<dbReference type="InterPro" id="IPR029062">
    <property type="entry name" value="Class_I_gatase-like"/>
</dbReference>
<reference evidence="4 6" key="3">
    <citation type="submission" date="2019-04" db="EMBL/GenBank/DDBJ databases">
        <authorList>
            <person name="Seth-Smith MB H."/>
            <person name="Seth-Smith H."/>
        </authorList>
    </citation>
    <scope>NUCLEOTIDE SEQUENCE [LARGE SCALE GENOMIC DNA]</scope>
    <source>
        <strain evidence="4">USB-603019</strain>
    </source>
</reference>
<evidence type="ECO:0000313" key="5">
    <source>
        <dbReference type="Proteomes" id="UP000068137"/>
    </source>
</evidence>
<dbReference type="RefSeq" id="WP_053961441.1">
    <property type="nucleotide sequence ID" value="NZ_CP012390.1"/>
</dbReference>
<dbReference type="Proteomes" id="UP000324288">
    <property type="component" value="Chromosome"/>
</dbReference>
<dbReference type="SUPFAM" id="SSF52317">
    <property type="entry name" value="Class I glutamine amidotransferase-like"/>
    <property type="match status" value="1"/>
</dbReference>
<accession>A0A0M4MWU3</accession>